<dbReference type="PROSITE" id="PS51832">
    <property type="entry name" value="HD_GYP"/>
    <property type="match status" value="1"/>
</dbReference>
<evidence type="ECO:0000259" key="2">
    <source>
        <dbReference type="PROSITE" id="PS50110"/>
    </source>
</evidence>
<reference evidence="4 5" key="1">
    <citation type="submission" date="2023-07" db="EMBL/GenBank/DDBJ databases">
        <title>Sorghum-associated microbial communities from plants grown in Nebraska, USA.</title>
        <authorList>
            <person name="Schachtman D."/>
        </authorList>
    </citation>
    <scope>NUCLEOTIDE SEQUENCE [LARGE SCALE GENOMIC DNA]</scope>
    <source>
        <strain evidence="4 5">BE308</strain>
    </source>
</reference>
<sequence length="361" mass="40685">MIAINDIFEAKLLIVDDQPANVMLLRHILVGSGYKAVSSTTNPLEVCDLQKKEHFDLILLDLNMPLMDGFQVMAALKEEGIDDYLSVLVLTAQPDHKLRALDAGARDFVSKPFDKTEVLTRIRNMLEVRLLHKELHKHNEFLEHRVQERTVQLRESYRETIHTLASAAEHKDSDTGLHVQRISYYCRELASQLGMDTEFCDQIFYASPLHDVGKIAVPDHILQKPGTFTPAEWEIMKGHVTAGNDILIGGQSPYLKMGANIALNHHERWDGGGYPRGLVGDAIPLSARIMNICDIYDALRSARPYKVAFDHALAMDIITRGDGRTVPSHFDPQILQSFTRNAHVFCEIFETRVVAEPPTLT</sequence>
<feature type="domain" description="HD-GYP" evidence="3">
    <location>
        <begin position="153"/>
        <end position="354"/>
    </location>
</feature>
<evidence type="ECO:0000313" key="4">
    <source>
        <dbReference type="EMBL" id="MDR7305765.1"/>
    </source>
</evidence>
<accession>A0ABU1ZJP1</accession>
<dbReference type="EMBL" id="JAVDXO010000002">
    <property type="protein sequence ID" value="MDR7305765.1"/>
    <property type="molecule type" value="Genomic_DNA"/>
</dbReference>
<dbReference type="Pfam" id="PF00072">
    <property type="entry name" value="Response_reg"/>
    <property type="match status" value="1"/>
</dbReference>
<gene>
    <name evidence="4" type="ORF">J2X15_001043</name>
</gene>
<organism evidence="4 5">
    <name type="scientific">Rhodoferax saidenbachensis</name>
    <dbReference type="NCBI Taxonomy" id="1484693"/>
    <lineage>
        <taxon>Bacteria</taxon>
        <taxon>Pseudomonadati</taxon>
        <taxon>Pseudomonadota</taxon>
        <taxon>Betaproteobacteria</taxon>
        <taxon>Burkholderiales</taxon>
        <taxon>Comamonadaceae</taxon>
        <taxon>Rhodoferax</taxon>
    </lineage>
</organism>
<dbReference type="InterPro" id="IPR011006">
    <property type="entry name" value="CheY-like_superfamily"/>
</dbReference>
<dbReference type="SUPFAM" id="SSF52172">
    <property type="entry name" value="CheY-like"/>
    <property type="match status" value="1"/>
</dbReference>
<dbReference type="Gene3D" id="1.10.3210.10">
    <property type="entry name" value="Hypothetical protein af1432"/>
    <property type="match status" value="1"/>
</dbReference>
<dbReference type="SMART" id="SM00471">
    <property type="entry name" value="HDc"/>
    <property type="match status" value="1"/>
</dbReference>
<protein>
    <submittedName>
        <fullName evidence="4">Two-component system response regulator</fullName>
    </submittedName>
</protein>
<dbReference type="PANTHER" id="PTHR45228">
    <property type="entry name" value="CYCLIC DI-GMP PHOSPHODIESTERASE TM_0186-RELATED"/>
    <property type="match status" value="1"/>
</dbReference>
<dbReference type="InterPro" id="IPR003607">
    <property type="entry name" value="HD/PDEase_dom"/>
</dbReference>
<evidence type="ECO:0000313" key="5">
    <source>
        <dbReference type="Proteomes" id="UP001268089"/>
    </source>
</evidence>
<proteinExistence type="predicted"/>
<keyword evidence="1" id="KW-0597">Phosphoprotein</keyword>
<dbReference type="PROSITE" id="PS50110">
    <property type="entry name" value="RESPONSE_REGULATORY"/>
    <property type="match status" value="1"/>
</dbReference>
<dbReference type="CDD" id="cd17551">
    <property type="entry name" value="REC_RpfG-like"/>
    <property type="match status" value="1"/>
</dbReference>
<dbReference type="Gene3D" id="3.40.50.2300">
    <property type="match status" value="1"/>
</dbReference>
<comment type="caution">
    <text evidence="4">The sequence shown here is derived from an EMBL/GenBank/DDBJ whole genome shotgun (WGS) entry which is preliminary data.</text>
</comment>
<feature type="domain" description="Response regulatory" evidence="2">
    <location>
        <begin position="11"/>
        <end position="126"/>
    </location>
</feature>
<dbReference type="SUPFAM" id="SSF109604">
    <property type="entry name" value="HD-domain/PDEase-like"/>
    <property type="match status" value="1"/>
</dbReference>
<dbReference type="CDD" id="cd00077">
    <property type="entry name" value="HDc"/>
    <property type="match status" value="1"/>
</dbReference>
<dbReference type="SMART" id="SM00448">
    <property type="entry name" value="REC"/>
    <property type="match status" value="1"/>
</dbReference>
<name>A0ABU1ZJP1_9BURK</name>
<dbReference type="Proteomes" id="UP001268089">
    <property type="component" value="Unassembled WGS sequence"/>
</dbReference>
<dbReference type="Pfam" id="PF13487">
    <property type="entry name" value="HD_5"/>
    <property type="match status" value="1"/>
</dbReference>
<dbReference type="RefSeq" id="WP_310340023.1">
    <property type="nucleotide sequence ID" value="NZ_JAVDXO010000002.1"/>
</dbReference>
<dbReference type="InterPro" id="IPR052020">
    <property type="entry name" value="Cyclic_di-GMP/3'3'-cGAMP_PDE"/>
</dbReference>
<dbReference type="PANTHER" id="PTHR45228:SF1">
    <property type="entry name" value="CYCLIC DI-GMP PHOSPHODIESTERASE TM_0186"/>
    <property type="match status" value="1"/>
</dbReference>
<dbReference type="InterPro" id="IPR001789">
    <property type="entry name" value="Sig_transdc_resp-reg_receiver"/>
</dbReference>
<dbReference type="InterPro" id="IPR037522">
    <property type="entry name" value="HD_GYP_dom"/>
</dbReference>
<feature type="modified residue" description="4-aspartylphosphate" evidence="1">
    <location>
        <position position="61"/>
    </location>
</feature>
<keyword evidence="5" id="KW-1185">Reference proteome</keyword>
<evidence type="ECO:0000256" key="1">
    <source>
        <dbReference type="PROSITE-ProRule" id="PRU00169"/>
    </source>
</evidence>
<evidence type="ECO:0000259" key="3">
    <source>
        <dbReference type="PROSITE" id="PS51832"/>
    </source>
</evidence>